<dbReference type="RefSeq" id="XP_018823780.1">
    <property type="nucleotide sequence ID" value="XM_018968235.2"/>
</dbReference>
<dbReference type="FunFam" id="3.30.110.10:FF:000005">
    <property type="entry name" value="Translation initiation factor 3 (IF-3) family protein"/>
    <property type="match status" value="1"/>
</dbReference>
<evidence type="ECO:0000256" key="4">
    <source>
        <dbReference type="SAM" id="Coils"/>
    </source>
</evidence>
<comment type="similarity">
    <text evidence="1">Belongs to the IF-3 family.</text>
</comment>
<dbReference type="GO" id="GO:0043022">
    <property type="term" value="F:ribosome binding"/>
    <property type="evidence" value="ECO:0000318"/>
    <property type="project" value="GO_Central"/>
</dbReference>
<dbReference type="Gene3D" id="3.30.110.10">
    <property type="entry name" value="Translation initiation factor 3 (IF-3), C-terminal domain"/>
    <property type="match status" value="1"/>
</dbReference>
<proteinExistence type="inferred from homology"/>
<dbReference type="SUPFAM" id="SSF54364">
    <property type="entry name" value="Translation initiation factor IF3, N-terminal domain"/>
    <property type="match status" value="1"/>
</dbReference>
<dbReference type="InterPro" id="IPR036788">
    <property type="entry name" value="T_IF-3_C_sf"/>
</dbReference>
<dbReference type="Proteomes" id="UP000235220">
    <property type="component" value="Chromosome 13"/>
</dbReference>
<dbReference type="FunCoup" id="A0A2I4EWK5">
    <property type="interactions" value="1025"/>
</dbReference>
<feature type="coiled-coil region" evidence="4">
    <location>
        <begin position="106"/>
        <end position="155"/>
    </location>
</feature>
<dbReference type="KEGG" id="jre:108993349"/>
<dbReference type="Pfam" id="PF05198">
    <property type="entry name" value="IF3_N"/>
    <property type="match status" value="1"/>
</dbReference>
<dbReference type="NCBIfam" id="TIGR00168">
    <property type="entry name" value="infC"/>
    <property type="match status" value="1"/>
</dbReference>
<dbReference type="AlphaFoldDB" id="A0A2I4EWK5"/>
<dbReference type="Gramene" id="Jr13_09360_p1">
    <property type="protein sequence ID" value="cds.Jr13_09360_p1"/>
    <property type="gene ID" value="Jr13_09360"/>
</dbReference>
<sequence length="563" mass="62638">MAFWCRISRFKPKHFSHHIQRHYLGIPNGAPTYSNAKHTDRRIVENPYWVNHVGPSSFCNNVRFFAAPVQAKPKEKKDTSGPRLNEQIIASVIRLVTEEGHEKLSRHEALERARKLKLDLVEVQRNADPPVCRLMDFHREKYKQQLKEKDRAKTKSDVNLRKGDCKEVRFSGKTELKDLKMKAEQIKRLMERGYRVKCRAMGKEDQDLGGLLSRLSALIEDVSIVESGPSVRETEAHVIVRHVKFGPSKKGGGKKSKVVGDKNAKVQMVTTAPGAVNSIDPIEELSSAESETEEGNFSDEDLPIDKNLEDDKNCWSVDGATDDFDKVFQFGGDVNGATLGSTDKQLRTAQKTASPLSDINISDTLRSTPPPEFMQTYQVPSSPQGQNRYKRSEPRNQFPSPRQVDNRGPEMRDSMGPDLQFPNQRRQPPLDANFSPAVPESSKVSIDASEFRNSRLPLDSMPKRVPSPPGTPNATAPGYGIFSAPNAPGRRVAGAELQGKREGNPHDSLRNPGTRGVSPNTNLSNLNSGDTQRPDLDKGGTKGWGVFSRENSNAMTNQTSKPN</sequence>
<dbReference type="PANTHER" id="PTHR10938">
    <property type="entry name" value="TRANSLATION INITIATION FACTOR IF-3"/>
    <property type="match status" value="1"/>
</dbReference>
<evidence type="ECO:0000256" key="1">
    <source>
        <dbReference type="ARBA" id="ARBA00005439"/>
    </source>
</evidence>
<accession>A0A2I4EWK5</accession>
<evidence type="ECO:0000256" key="5">
    <source>
        <dbReference type="SAM" id="MobiDB-lite"/>
    </source>
</evidence>
<dbReference type="OrthoDB" id="21573at2759"/>
<keyword evidence="2 7" id="KW-0396">Initiation factor</keyword>
<dbReference type="InterPro" id="IPR019814">
    <property type="entry name" value="Translation_initiation_fac_3_N"/>
</dbReference>
<feature type="compositionally biased region" description="Polar residues" evidence="5">
    <location>
        <begin position="517"/>
        <end position="531"/>
    </location>
</feature>
<dbReference type="Gene3D" id="3.10.20.80">
    <property type="entry name" value="Translation initiation factor 3 (IF-3), N-terminal domain"/>
    <property type="match status" value="1"/>
</dbReference>
<dbReference type="InterPro" id="IPR036787">
    <property type="entry name" value="T_IF-3_N_sf"/>
</dbReference>
<keyword evidence="6" id="KW-1185">Reference proteome</keyword>
<evidence type="ECO:0000313" key="6">
    <source>
        <dbReference type="Proteomes" id="UP000235220"/>
    </source>
</evidence>
<feature type="compositionally biased region" description="Acidic residues" evidence="5">
    <location>
        <begin position="290"/>
        <end position="302"/>
    </location>
</feature>
<dbReference type="GO" id="GO:0003743">
    <property type="term" value="F:translation initiation factor activity"/>
    <property type="evidence" value="ECO:0000318"/>
    <property type="project" value="GO_Central"/>
</dbReference>
<feature type="compositionally biased region" description="Basic and acidic residues" evidence="5">
    <location>
        <begin position="404"/>
        <end position="415"/>
    </location>
</feature>
<feature type="region of interest" description="Disordered" evidence="5">
    <location>
        <begin position="279"/>
        <end position="306"/>
    </location>
</feature>
<dbReference type="InterPro" id="IPR001288">
    <property type="entry name" value="Translation_initiation_fac_3"/>
</dbReference>
<evidence type="ECO:0000256" key="2">
    <source>
        <dbReference type="ARBA" id="ARBA00022540"/>
    </source>
</evidence>
<gene>
    <name evidence="7" type="primary">LOC108993349</name>
</gene>
<feature type="compositionally biased region" description="Polar residues" evidence="5">
    <location>
        <begin position="375"/>
        <end position="387"/>
    </location>
</feature>
<evidence type="ECO:0000256" key="3">
    <source>
        <dbReference type="ARBA" id="ARBA00022917"/>
    </source>
</evidence>
<name>A0A2I4EWK5_JUGRE</name>
<keyword evidence="4" id="KW-0175">Coiled coil</keyword>
<feature type="compositionally biased region" description="Basic and acidic residues" evidence="5">
    <location>
        <begin position="498"/>
        <end position="509"/>
    </location>
</feature>
<organism evidence="6 7">
    <name type="scientific">Juglans regia</name>
    <name type="common">English walnut</name>
    <dbReference type="NCBI Taxonomy" id="51240"/>
    <lineage>
        <taxon>Eukaryota</taxon>
        <taxon>Viridiplantae</taxon>
        <taxon>Streptophyta</taxon>
        <taxon>Embryophyta</taxon>
        <taxon>Tracheophyta</taxon>
        <taxon>Spermatophyta</taxon>
        <taxon>Magnoliopsida</taxon>
        <taxon>eudicotyledons</taxon>
        <taxon>Gunneridae</taxon>
        <taxon>Pentapetalae</taxon>
        <taxon>rosids</taxon>
        <taxon>fabids</taxon>
        <taxon>Fagales</taxon>
        <taxon>Juglandaceae</taxon>
        <taxon>Juglans</taxon>
    </lineage>
</organism>
<reference evidence="7" key="1">
    <citation type="submission" date="2025-08" db="UniProtKB">
        <authorList>
            <consortium name="RefSeq"/>
        </authorList>
    </citation>
    <scope>IDENTIFICATION</scope>
    <source>
        <tissue evidence="7">Leaves</tissue>
    </source>
</reference>
<dbReference type="SUPFAM" id="SSF55200">
    <property type="entry name" value="Translation initiation factor IF3, C-terminal domain"/>
    <property type="match status" value="1"/>
</dbReference>
<dbReference type="PANTHER" id="PTHR10938:SF4">
    <property type="entry name" value="TRANSLATION INITIATION FACTOR IF3-1, MITOCHONDRIAL"/>
    <property type="match status" value="1"/>
</dbReference>
<feature type="compositionally biased region" description="Polar residues" evidence="5">
    <location>
        <begin position="346"/>
        <end position="367"/>
    </location>
</feature>
<dbReference type="STRING" id="51240.A0A2I4EWK5"/>
<dbReference type="GeneID" id="108993349"/>
<evidence type="ECO:0000313" key="7">
    <source>
        <dbReference type="RefSeq" id="XP_018823780.1"/>
    </source>
</evidence>
<protein>
    <submittedName>
        <fullName evidence="7">Translation initiation factor IF3-1, mitochondrial</fullName>
    </submittedName>
</protein>
<feature type="compositionally biased region" description="Polar residues" evidence="5">
    <location>
        <begin position="549"/>
        <end position="563"/>
    </location>
</feature>
<dbReference type="GO" id="GO:0032790">
    <property type="term" value="P:ribosome disassembly"/>
    <property type="evidence" value="ECO:0000318"/>
    <property type="project" value="GO_Central"/>
</dbReference>
<feature type="region of interest" description="Disordered" evidence="5">
    <location>
        <begin position="346"/>
        <end position="563"/>
    </location>
</feature>
<keyword evidence="3" id="KW-0648">Protein biosynthesis</keyword>